<keyword evidence="2" id="KW-1185">Reference proteome</keyword>
<evidence type="ECO:0008006" key="3">
    <source>
        <dbReference type="Google" id="ProtNLM"/>
    </source>
</evidence>
<proteinExistence type="predicted"/>
<accession>A0AAD7BMZ2</accession>
<gene>
    <name evidence="1" type="ORF">FB45DRAFT_750865</name>
</gene>
<reference evidence="1" key="1">
    <citation type="submission" date="2023-03" db="EMBL/GenBank/DDBJ databases">
        <title>Massive genome expansion in bonnet fungi (Mycena s.s.) driven by repeated elements and novel gene families across ecological guilds.</title>
        <authorList>
            <consortium name="Lawrence Berkeley National Laboratory"/>
            <person name="Harder C.B."/>
            <person name="Miyauchi S."/>
            <person name="Viragh M."/>
            <person name="Kuo A."/>
            <person name="Thoen E."/>
            <person name="Andreopoulos B."/>
            <person name="Lu D."/>
            <person name="Skrede I."/>
            <person name="Drula E."/>
            <person name="Henrissat B."/>
            <person name="Morin E."/>
            <person name="Kohler A."/>
            <person name="Barry K."/>
            <person name="LaButti K."/>
            <person name="Morin E."/>
            <person name="Salamov A."/>
            <person name="Lipzen A."/>
            <person name="Mereny Z."/>
            <person name="Hegedus B."/>
            <person name="Baldrian P."/>
            <person name="Stursova M."/>
            <person name="Weitz H."/>
            <person name="Taylor A."/>
            <person name="Grigoriev I.V."/>
            <person name="Nagy L.G."/>
            <person name="Martin F."/>
            <person name="Kauserud H."/>
        </authorList>
    </citation>
    <scope>NUCLEOTIDE SEQUENCE</scope>
    <source>
        <strain evidence="1">9284</strain>
    </source>
</reference>
<dbReference type="EMBL" id="JARKIF010000012">
    <property type="protein sequence ID" value="KAJ7625579.1"/>
    <property type="molecule type" value="Genomic_DNA"/>
</dbReference>
<sequence>MSYVLGHVYPEGSLATIQVEDEIYKVPRYHFEKGSEIHADAFKLPPTQTAEGQSDESPVKLDGIKSVDFERLLAALYPLNFNVTISMPKEHWISVLKLSTMWYMREARELAIEHLDGYVRNTAEGIVLARMYHVAQWLRSGYQALARSPYLSLSPADTHLLGWETVENQLFKVPGYRFENHSEVFKTASELPVPGSAEGQSDEDPIKLGGVSSVDFERFLSVLYPSNLNKFASLPKDHLISVLKLATLWRILDVRDFAIDNMDRHVTGTAEGIFLGRTYHVAKWLRSGYYALARSPGSTLIFSEVDLQLIGWDTVVKLYRVREQAVHQHLQELPGRGYNYYHYDSDSIYANADVEGVFTEELKRAEADAAEYSQSSTK</sequence>
<protein>
    <recommendedName>
        <fullName evidence="3">BTB domain-containing protein</fullName>
    </recommendedName>
</protein>
<dbReference type="Gene3D" id="3.30.710.10">
    <property type="entry name" value="Potassium Channel Kv1.1, Chain A"/>
    <property type="match status" value="2"/>
</dbReference>
<comment type="caution">
    <text evidence="1">The sequence shown here is derived from an EMBL/GenBank/DDBJ whole genome shotgun (WGS) entry which is preliminary data.</text>
</comment>
<dbReference type="Proteomes" id="UP001221142">
    <property type="component" value="Unassembled WGS sequence"/>
</dbReference>
<dbReference type="InterPro" id="IPR011333">
    <property type="entry name" value="SKP1/BTB/POZ_sf"/>
</dbReference>
<name>A0AAD7BMZ2_9AGAR</name>
<evidence type="ECO:0000313" key="1">
    <source>
        <dbReference type="EMBL" id="KAJ7625579.1"/>
    </source>
</evidence>
<evidence type="ECO:0000313" key="2">
    <source>
        <dbReference type="Proteomes" id="UP001221142"/>
    </source>
</evidence>
<dbReference type="AlphaFoldDB" id="A0AAD7BMZ2"/>
<organism evidence="1 2">
    <name type="scientific">Roridomyces roridus</name>
    <dbReference type="NCBI Taxonomy" id="1738132"/>
    <lineage>
        <taxon>Eukaryota</taxon>
        <taxon>Fungi</taxon>
        <taxon>Dikarya</taxon>
        <taxon>Basidiomycota</taxon>
        <taxon>Agaricomycotina</taxon>
        <taxon>Agaricomycetes</taxon>
        <taxon>Agaricomycetidae</taxon>
        <taxon>Agaricales</taxon>
        <taxon>Marasmiineae</taxon>
        <taxon>Mycenaceae</taxon>
        <taxon>Roridomyces</taxon>
    </lineage>
</organism>